<keyword evidence="13" id="KW-1185">Reference proteome</keyword>
<reference evidence="12 13" key="1">
    <citation type="submission" date="2016-10" db="EMBL/GenBank/DDBJ databases">
        <title>Complete Genome Sequence of Peptococcaceae strain DCMF.</title>
        <authorList>
            <person name="Edwards R.J."/>
            <person name="Holland S.I."/>
            <person name="Deshpande N.P."/>
            <person name="Wong Y.K."/>
            <person name="Ertan H."/>
            <person name="Manefield M."/>
            <person name="Russell T.L."/>
            <person name="Lee M.J."/>
        </authorList>
    </citation>
    <scope>NUCLEOTIDE SEQUENCE [LARGE SCALE GENOMIC DNA]</scope>
    <source>
        <strain evidence="12 13">DCMF</strain>
    </source>
</reference>
<dbReference type="SUPFAM" id="SSF55785">
    <property type="entry name" value="PYP-like sensor domain (PAS domain)"/>
    <property type="match status" value="1"/>
</dbReference>
<accession>A0A3G1KWC8</accession>
<feature type="compositionally biased region" description="Basic and acidic residues" evidence="9">
    <location>
        <begin position="20"/>
        <end position="33"/>
    </location>
</feature>
<dbReference type="PANTHER" id="PTHR43065">
    <property type="entry name" value="SENSOR HISTIDINE KINASE"/>
    <property type="match status" value="1"/>
</dbReference>
<dbReference type="RefSeq" id="WP_148136062.1">
    <property type="nucleotide sequence ID" value="NZ_CP017634.1"/>
</dbReference>
<comment type="catalytic activity">
    <reaction evidence="1">
        <text>ATP + protein L-histidine = ADP + protein N-phospho-L-histidine.</text>
        <dbReference type="EC" id="2.7.13.3"/>
    </reaction>
</comment>
<dbReference type="InterPro" id="IPR035965">
    <property type="entry name" value="PAS-like_dom_sf"/>
</dbReference>
<keyword evidence="8" id="KW-0902">Two-component regulatory system</keyword>
<dbReference type="InterPro" id="IPR003661">
    <property type="entry name" value="HisK_dim/P_dom"/>
</dbReference>
<dbReference type="CDD" id="cd00130">
    <property type="entry name" value="PAS"/>
    <property type="match status" value="1"/>
</dbReference>
<dbReference type="OrthoDB" id="505470at2"/>
<dbReference type="AlphaFoldDB" id="A0A3G1KWC8"/>
<keyword evidence="3" id="KW-0597">Phosphoprotein</keyword>
<proteinExistence type="predicted"/>
<evidence type="ECO:0000256" key="3">
    <source>
        <dbReference type="ARBA" id="ARBA00022553"/>
    </source>
</evidence>
<keyword evidence="5" id="KW-0547">Nucleotide-binding</keyword>
<evidence type="ECO:0000259" key="10">
    <source>
        <dbReference type="PROSITE" id="PS50109"/>
    </source>
</evidence>
<evidence type="ECO:0000256" key="9">
    <source>
        <dbReference type="SAM" id="MobiDB-lite"/>
    </source>
</evidence>
<organism evidence="12 13">
    <name type="scientific">Formimonas warabiya</name>
    <dbReference type="NCBI Taxonomy" id="1761012"/>
    <lineage>
        <taxon>Bacteria</taxon>
        <taxon>Bacillati</taxon>
        <taxon>Bacillota</taxon>
        <taxon>Clostridia</taxon>
        <taxon>Eubacteriales</taxon>
        <taxon>Peptococcaceae</taxon>
        <taxon>Candidatus Formimonas</taxon>
    </lineage>
</organism>
<feature type="region of interest" description="Disordered" evidence="9">
    <location>
        <begin position="1"/>
        <end position="33"/>
    </location>
</feature>
<dbReference type="SMART" id="SM00388">
    <property type="entry name" value="HisKA"/>
    <property type="match status" value="1"/>
</dbReference>
<dbReference type="CDD" id="cd00082">
    <property type="entry name" value="HisKA"/>
    <property type="match status" value="1"/>
</dbReference>
<dbReference type="EC" id="2.7.13.3" evidence="2"/>
<dbReference type="Pfam" id="PF08448">
    <property type="entry name" value="PAS_4"/>
    <property type="match status" value="1"/>
</dbReference>
<dbReference type="Gene3D" id="3.30.565.10">
    <property type="entry name" value="Histidine kinase-like ATPase, C-terminal domain"/>
    <property type="match status" value="1"/>
</dbReference>
<dbReference type="InterPro" id="IPR036097">
    <property type="entry name" value="HisK_dim/P_sf"/>
</dbReference>
<gene>
    <name evidence="12" type="ORF">DCMF_20005</name>
</gene>
<dbReference type="EMBL" id="CP017634">
    <property type="protein sequence ID" value="ATW26741.1"/>
    <property type="molecule type" value="Genomic_DNA"/>
</dbReference>
<dbReference type="Proteomes" id="UP000323521">
    <property type="component" value="Chromosome"/>
</dbReference>
<dbReference type="GO" id="GO:0005524">
    <property type="term" value="F:ATP binding"/>
    <property type="evidence" value="ECO:0007669"/>
    <property type="project" value="UniProtKB-KW"/>
</dbReference>
<dbReference type="Pfam" id="PF02518">
    <property type="entry name" value="HATPase_c"/>
    <property type="match status" value="1"/>
</dbReference>
<keyword evidence="6" id="KW-0418">Kinase</keyword>
<evidence type="ECO:0000313" key="13">
    <source>
        <dbReference type="Proteomes" id="UP000323521"/>
    </source>
</evidence>
<evidence type="ECO:0000256" key="2">
    <source>
        <dbReference type="ARBA" id="ARBA00012438"/>
    </source>
</evidence>
<evidence type="ECO:0000313" key="12">
    <source>
        <dbReference type="EMBL" id="ATW26741.1"/>
    </source>
</evidence>
<dbReference type="Pfam" id="PF00512">
    <property type="entry name" value="HisKA"/>
    <property type="match status" value="1"/>
</dbReference>
<dbReference type="SUPFAM" id="SSF55874">
    <property type="entry name" value="ATPase domain of HSP90 chaperone/DNA topoisomerase II/histidine kinase"/>
    <property type="match status" value="1"/>
</dbReference>
<dbReference type="SUPFAM" id="SSF47384">
    <property type="entry name" value="Homodimeric domain of signal transducing histidine kinase"/>
    <property type="match status" value="1"/>
</dbReference>
<dbReference type="NCBIfam" id="TIGR00229">
    <property type="entry name" value="sensory_box"/>
    <property type="match status" value="1"/>
</dbReference>
<evidence type="ECO:0000256" key="5">
    <source>
        <dbReference type="ARBA" id="ARBA00022741"/>
    </source>
</evidence>
<dbReference type="GO" id="GO:0000155">
    <property type="term" value="F:phosphorelay sensor kinase activity"/>
    <property type="evidence" value="ECO:0007669"/>
    <property type="project" value="InterPro"/>
</dbReference>
<keyword evidence="7" id="KW-0067">ATP-binding</keyword>
<evidence type="ECO:0000256" key="8">
    <source>
        <dbReference type="ARBA" id="ARBA00023012"/>
    </source>
</evidence>
<dbReference type="Gene3D" id="1.10.287.130">
    <property type="match status" value="1"/>
</dbReference>
<evidence type="ECO:0000256" key="6">
    <source>
        <dbReference type="ARBA" id="ARBA00022777"/>
    </source>
</evidence>
<keyword evidence="4" id="KW-0808">Transferase</keyword>
<sequence>MTDVIYGNGEFSGRRKTNPRKADQEVKSKRGNSLREEAREALERISDVFFALNRRGEFTYINRQAEKYFQRSSRELMGKEIWQHFPRLRETSLKKSCEKAFREQKTVEVETDLVLPDRWLAMRIFPSRQGLSIYCRDITVRKKMEKEMIKLDRLNTVGEIAAGMGHEMRNPMTSVRGFLELLAEKERNEKNHEIFDLMIDELDRCNAIITKFLLLAKNRALHLEACNLTMLGRSMEPVLAEDAGTADKGVVFDLEDVPDIPLDKYEIRQLILQLARNGLDAMQAGQTLTVKVYRQASSIFLEVQDMGSGIDPAVIDQIGTPFITTKENGTGLGLAICYSIVQRHQGEIWFETGPRGTTFFVRFYLSN</sequence>
<dbReference type="InterPro" id="IPR036890">
    <property type="entry name" value="HATPase_C_sf"/>
</dbReference>
<dbReference type="InterPro" id="IPR005467">
    <property type="entry name" value="His_kinase_dom"/>
</dbReference>
<dbReference type="PANTHER" id="PTHR43065:SF46">
    <property type="entry name" value="C4-DICARBOXYLATE TRANSPORT SENSOR PROTEIN DCTB"/>
    <property type="match status" value="1"/>
</dbReference>
<dbReference type="InterPro" id="IPR003594">
    <property type="entry name" value="HATPase_dom"/>
</dbReference>
<feature type="domain" description="Histidine kinase" evidence="10">
    <location>
        <begin position="163"/>
        <end position="367"/>
    </location>
</feature>
<dbReference type="PRINTS" id="PR00344">
    <property type="entry name" value="BCTRLSENSOR"/>
</dbReference>
<dbReference type="PROSITE" id="PS50109">
    <property type="entry name" value="HIS_KIN"/>
    <property type="match status" value="1"/>
</dbReference>
<evidence type="ECO:0000259" key="11">
    <source>
        <dbReference type="PROSITE" id="PS50112"/>
    </source>
</evidence>
<feature type="domain" description="PAS" evidence="11">
    <location>
        <begin position="34"/>
        <end position="104"/>
    </location>
</feature>
<dbReference type="SMART" id="SM00091">
    <property type="entry name" value="PAS"/>
    <property type="match status" value="1"/>
</dbReference>
<dbReference type="InterPro" id="IPR004358">
    <property type="entry name" value="Sig_transdc_His_kin-like_C"/>
</dbReference>
<dbReference type="PROSITE" id="PS50112">
    <property type="entry name" value="PAS"/>
    <property type="match status" value="1"/>
</dbReference>
<evidence type="ECO:0000256" key="7">
    <source>
        <dbReference type="ARBA" id="ARBA00022840"/>
    </source>
</evidence>
<dbReference type="InterPro" id="IPR000014">
    <property type="entry name" value="PAS"/>
</dbReference>
<evidence type="ECO:0000256" key="1">
    <source>
        <dbReference type="ARBA" id="ARBA00000085"/>
    </source>
</evidence>
<dbReference type="KEGG" id="fwa:DCMF_20005"/>
<protein>
    <recommendedName>
        <fullName evidence="2">histidine kinase</fullName>
        <ecNumber evidence="2">2.7.13.3</ecNumber>
    </recommendedName>
</protein>
<evidence type="ECO:0000256" key="4">
    <source>
        <dbReference type="ARBA" id="ARBA00022679"/>
    </source>
</evidence>
<name>A0A3G1KWC8_FORW1</name>
<dbReference type="InterPro" id="IPR013656">
    <property type="entry name" value="PAS_4"/>
</dbReference>
<dbReference type="Gene3D" id="3.30.450.20">
    <property type="entry name" value="PAS domain"/>
    <property type="match status" value="1"/>
</dbReference>
<dbReference type="SMART" id="SM00387">
    <property type="entry name" value="HATPase_c"/>
    <property type="match status" value="1"/>
</dbReference>